<accession>A0A1D9QMA0</accession>
<sequence>MTLIAKCPLAADTLVGVESPFLGGCYHLTSETGITLTPDQLILPVAPVLLEVAFATGDPLSSFPERTLLKVLVGSLTGWY</sequence>
<protein>
    <submittedName>
        <fullName evidence="1">Uncharacterized protein</fullName>
    </submittedName>
</protein>
<evidence type="ECO:0000313" key="1">
    <source>
        <dbReference type="EMBL" id="APA15932.1"/>
    </source>
</evidence>
<reference evidence="2" key="1">
    <citation type="journal article" date="2017" name="Genome Biol. Evol.">
        <title>The complete genome sequence of the phytopathogenic fungus Sclerotinia sclerotiorum reveals insights into the genome architecture of broad host range pathogens.</title>
        <authorList>
            <person name="Derbyshire M."/>
            <person name="Denton-Giles M."/>
            <person name="Hegedus D."/>
            <person name="Seifbarghy S."/>
            <person name="Rollins J."/>
            <person name="van Kan J."/>
            <person name="Seidl M.F."/>
            <person name="Faino L."/>
            <person name="Mbengue M."/>
            <person name="Navaud O."/>
            <person name="Raffaele S."/>
            <person name="Hammond-Kosack K."/>
            <person name="Heard S."/>
            <person name="Oliver R."/>
        </authorList>
    </citation>
    <scope>NUCLEOTIDE SEQUENCE [LARGE SCALE GENOMIC DNA]</scope>
    <source>
        <strain evidence="2">ATCC 18683 / 1980 / Ss-1</strain>
    </source>
</reference>
<dbReference type="Proteomes" id="UP000177798">
    <property type="component" value="Chromosome 15"/>
</dbReference>
<dbReference type="EMBL" id="CP017828">
    <property type="protein sequence ID" value="APA15932.1"/>
    <property type="molecule type" value="Genomic_DNA"/>
</dbReference>
<name>A0A1D9QMA0_SCLS1</name>
<organism evidence="1 2">
    <name type="scientific">Sclerotinia sclerotiorum (strain ATCC 18683 / 1980 / Ss-1)</name>
    <name type="common">White mold</name>
    <name type="synonym">Whetzelinia sclerotiorum</name>
    <dbReference type="NCBI Taxonomy" id="665079"/>
    <lineage>
        <taxon>Eukaryota</taxon>
        <taxon>Fungi</taxon>
        <taxon>Dikarya</taxon>
        <taxon>Ascomycota</taxon>
        <taxon>Pezizomycotina</taxon>
        <taxon>Leotiomycetes</taxon>
        <taxon>Helotiales</taxon>
        <taxon>Sclerotiniaceae</taxon>
        <taxon>Sclerotinia</taxon>
    </lineage>
</organism>
<dbReference type="VEuPathDB" id="FungiDB:sscle_15g107020"/>
<gene>
    <name evidence="1" type="ORF">sscle_15g107020</name>
</gene>
<proteinExistence type="predicted"/>
<dbReference type="AlphaFoldDB" id="A0A1D9QMA0"/>
<evidence type="ECO:0000313" key="2">
    <source>
        <dbReference type="Proteomes" id="UP000177798"/>
    </source>
</evidence>